<dbReference type="SUPFAM" id="SSF50242">
    <property type="entry name" value="TIMP-like"/>
    <property type="match status" value="1"/>
</dbReference>
<dbReference type="Pfam" id="PF01835">
    <property type="entry name" value="MG2"/>
    <property type="match status" value="1"/>
</dbReference>
<evidence type="ECO:0000256" key="11">
    <source>
        <dbReference type="ARBA" id="ARBA00022966"/>
    </source>
</evidence>
<feature type="region of interest" description="Disordered" evidence="17">
    <location>
        <begin position="15"/>
        <end position="38"/>
    </location>
</feature>
<dbReference type="Pfam" id="PF22661">
    <property type="entry name" value="CO4A-B_CUB_C"/>
    <property type="match status" value="1"/>
</dbReference>
<dbReference type="GO" id="GO:0006958">
    <property type="term" value="P:complement activation, classical pathway"/>
    <property type="evidence" value="ECO:0007669"/>
    <property type="project" value="UniProtKB-KW"/>
</dbReference>
<dbReference type="FunFam" id="6.20.50.160:FF:000001">
    <property type="entry name" value="Complement component 4"/>
    <property type="match status" value="1"/>
</dbReference>
<organism evidence="20 21">
    <name type="scientific">Balaenoptera physalus</name>
    <name type="common">Fin whale</name>
    <name type="synonym">Balaena physalus</name>
    <dbReference type="NCBI Taxonomy" id="9770"/>
    <lineage>
        <taxon>Eukaryota</taxon>
        <taxon>Metazoa</taxon>
        <taxon>Chordata</taxon>
        <taxon>Craniata</taxon>
        <taxon>Vertebrata</taxon>
        <taxon>Euteleostomi</taxon>
        <taxon>Mammalia</taxon>
        <taxon>Eutheria</taxon>
        <taxon>Laurasiatheria</taxon>
        <taxon>Artiodactyla</taxon>
        <taxon>Whippomorpha</taxon>
        <taxon>Cetacea</taxon>
        <taxon>Mysticeti</taxon>
        <taxon>Balaenopteridae</taxon>
        <taxon>Balaenoptera</taxon>
    </lineage>
</organism>
<dbReference type="Gene3D" id="1.50.10.20">
    <property type="match status" value="2"/>
</dbReference>
<dbReference type="Pfam" id="PF21145">
    <property type="entry name" value="C4_MG1"/>
    <property type="match status" value="1"/>
</dbReference>
<dbReference type="FunFam" id="2.60.40.1940:FF:000001">
    <property type="entry name" value="Complement component C3"/>
    <property type="match status" value="1"/>
</dbReference>
<feature type="region of interest" description="Disordered" evidence="17">
    <location>
        <begin position="1317"/>
        <end position="1349"/>
    </location>
</feature>
<evidence type="ECO:0000256" key="12">
    <source>
        <dbReference type="ARBA" id="ARBA00023157"/>
    </source>
</evidence>
<dbReference type="Gene3D" id="2.60.40.690">
    <property type="entry name" value="Alpha-macroglobulin, receptor-binding domain"/>
    <property type="match status" value="2"/>
</dbReference>
<dbReference type="EMBL" id="SGJD01001377">
    <property type="protein sequence ID" value="KAB0400293.1"/>
    <property type="molecule type" value="Genomic_DNA"/>
</dbReference>
<dbReference type="Gene3D" id="2.20.130.20">
    <property type="match status" value="1"/>
</dbReference>
<evidence type="ECO:0000256" key="16">
    <source>
        <dbReference type="ARBA" id="ARBA00093394"/>
    </source>
</evidence>
<evidence type="ECO:0000256" key="1">
    <source>
        <dbReference type="ARBA" id="ARBA00004241"/>
    </source>
</evidence>
<dbReference type="GO" id="GO:0045087">
    <property type="term" value="P:innate immune response"/>
    <property type="evidence" value="ECO:0007669"/>
    <property type="project" value="UniProtKB-KW"/>
</dbReference>
<keyword evidence="11" id="KW-0882">Thioester bond</keyword>
<dbReference type="CDD" id="cd00017">
    <property type="entry name" value="ANATO"/>
    <property type="match status" value="1"/>
</dbReference>
<evidence type="ECO:0000256" key="17">
    <source>
        <dbReference type="SAM" id="MobiDB-lite"/>
    </source>
</evidence>
<dbReference type="SMART" id="SM00104">
    <property type="entry name" value="ANATO"/>
    <property type="match status" value="1"/>
</dbReference>
<dbReference type="PANTHER" id="PTHR11412">
    <property type="entry name" value="MACROGLOBULIN / COMPLEMENT"/>
    <property type="match status" value="1"/>
</dbReference>
<dbReference type="SMART" id="SM00643">
    <property type="entry name" value="C345C"/>
    <property type="match status" value="1"/>
</dbReference>
<proteinExistence type="predicted"/>
<dbReference type="Gene3D" id="2.60.40.1930">
    <property type="match status" value="3"/>
</dbReference>
<dbReference type="InterPro" id="IPR001599">
    <property type="entry name" value="Macroglobln_a2"/>
</dbReference>
<dbReference type="FunFam" id="2.60.120.1540:FF:000006">
    <property type="entry name" value="MHC-linked complement C4"/>
    <property type="match status" value="1"/>
</dbReference>
<dbReference type="GO" id="GO:0005615">
    <property type="term" value="C:extracellular space"/>
    <property type="evidence" value="ECO:0007669"/>
    <property type="project" value="InterPro"/>
</dbReference>
<evidence type="ECO:0000256" key="10">
    <source>
        <dbReference type="ARBA" id="ARBA00022875"/>
    </source>
</evidence>
<dbReference type="InterPro" id="IPR009048">
    <property type="entry name" value="A-macroglobulin_rcpt-bd"/>
</dbReference>
<dbReference type="FunFam" id="2.60.40.1930:FF:000004">
    <property type="entry name" value="Complement C4-A"/>
    <property type="match status" value="1"/>
</dbReference>
<dbReference type="Gene3D" id="2.60.120.1540">
    <property type="match status" value="2"/>
</dbReference>
<evidence type="ECO:0000256" key="15">
    <source>
        <dbReference type="ARBA" id="ARBA00093351"/>
    </source>
</evidence>
<dbReference type="Pfam" id="PF01821">
    <property type="entry name" value="ANATO"/>
    <property type="match status" value="1"/>
</dbReference>
<evidence type="ECO:0000256" key="3">
    <source>
        <dbReference type="ARBA" id="ARBA00022525"/>
    </source>
</evidence>
<keyword evidence="13" id="KW-0325">Glycoprotein</keyword>
<dbReference type="InterPro" id="IPR000020">
    <property type="entry name" value="Anaphylatoxin/fibulin"/>
</dbReference>
<reference evidence="20 21" key="1">
    <citation type="journal article" date="2019" name="PLoS ONE">
        <title>Genomic analyses reveal an absence of contemporary introgressive admixture between fin whales and blue whales, despite known hybrids.</title>
        <authorList>
            <person name="Westbury M.V."/>
            <person name="Petersen B."/>
            <person name="Lorenzen E.D."/>
        </authorList>
    </citation>
    <scope>NUCLEOTIDE SEQUENCE [LARGE SCALE GENOMIC DNA]</scope>
    <source>
        <strain evidence="20">FinWhale-01</strain>
    </source>
</reference>
<dbReference type="Pfam" id="PF17791">
    <property type="entry name" value="MG3"/>
    <property type="match status" value="1"/>
</dbReference>
<keyword evidence="9" id="KW-0391">Immunity</keyword>
<evidence type="ECO:0000256" key="8">
    <source>
        <dbReference type="ARBA" id="ARBA00022729"/>
    </source>
</evidence>
<keyword evidence="21" id="KW-1185">Reference proteome</keyword>
<evidence type="ECO:0000256" key="6">
    <source>
        <dbReference type="ARBA" id="ARBA00022641"/>
    </source>
</evidence>
<dbReference type="InterPro" id="IPR001840">
    <property type="entry name" value="Anaphylatoxn_comp_syst_dom"/>
</dbReference>
<dbReference type="Gene3D" id="1.20.91.20">
    <property type="entry name" value="Anaphylotoxins (complement system)"/>
    <property type="match status" value="1"/>
</dbReference>
<dbReference type="Pfam" id="PF01759">
    <property type="entry name" value="NTR"/>
    <property type="match status" value="1"/>
</dbReference>
<evidence type="ECO:0000313" key="21">
    <source>
        <dbReference type="Proteomes" id="UP000437017"/>
    </source>
</evidence>
<gene>
    <name evidence="20" type="ORF">E2I00_011754</name>
</gene>
<dbReference type="InterPro" id="IPR048847">
    <property type="entry name" value="C4_MG1"/>
</dbReference>
<dbReference type="Pfam" id="PF07678">
    <property type="entry name" value="TED_complement"/>
    <property type="match status" value="2"/>
</dbReference>
<comment type="function">
    <text evidence="16">Precursor of non-enzymatic components of the classical, lectin and GZMK complement pathways, which consist in a cascade of proteins that leads to phagocytosis and breakdown of pathogens and signaling that strengthens the adaptive immune system.</text>
</comment>
<dbReference type="Pfam" id="PF07703">
    <property type="entry name" value="A2M_BRD"/>
    <property type="match status" value="1"/>
</dbReference>
<evidence type="ECO:0000256" key="13">
    <source>
        <dbReference type="ARBA" id="ARBA00023180"/>
    </source>
</evidence>
<dbReference type="Gene3D" id="6.20.50.160">
    <property type="match status" value="1"/>
</dbReference>
<evidence type="ECO:0000256" key="7">
    <source>
        <dbReference type="ARBA" id="ARBA00022685"/>
    </source>
</evidence>
<dbReference type="FunFam" id="1.20.91.20:FF:000002">
    <property type="entry name" value="Complement C4-A"/>
    <property type="match status" value="1"/>
</dbReference>
<dbReference type="Gene3D" id="2.60.40.10">
    <property type="entry name" value="Immunoglobulins"/>
    <property type="match status" value="1"/>
</dbReference>
<keyword evidence="8" id="KW-0732">Signal</keyword>
<dbReference type="SUPFAM" id="SSF49410">
    <property type="entry name" value="Alpha-macroglobulin receptor domain"/>
    <property type="match status" value="1"/>
</dbReference>
<dbReference type="FunFam" id="2.40.50.120:FF:000009">
    <property type="entry name" value="Complement C4-A"/>
    <property type="match status" value="1"/>
</dbReference>
<dbReference type="GO" id="GO:0004866">
    <property type="term" value="F:endopeptidase inhibitor activity"/>
    <property type="evidence" value="ECO:0007669"/>
    <property type="project" value="InterPro"/>
</dbReference>
<dbReference type="GO" id="GO:0006954">
    <property type="term" value="P:inflammatory response"/>
    <property type="evidence" value="ECO:0007669"/>
    <property type="project" value="UniProtKB-KW"/>
</dbReference>
<dbReference type="Pfam" id="PF07677">
    <property type="entry name" value="A2M_recep"/>
    <property type="match status" value="1"/>
</dbReference>
<dbReference type="Gene3D" id="2.40.50.120">
    <property type="match status" value="1"/>
</dbReference>
<dbReference type="InterPro" id="IPR001134">
    <property type="entry name" value="Netrin_domain"/>
</dbReference>
<keyword evidence="12" id="KW-1015">Disulfide bond</keyword>
<evidence type="ECO:0000259" key="18">
    <source>
        <dbReference type="PROSITE" id="PS01178"/>
    </source>
</evidence>
<feature type="non-terminal residue" evidence="20">
    <location>
        <position position="1"/>
    </location>
</feature>
<keyword evidence="5" id="KW-0399">Innate immunity</keyword>
<dbReference type="InterPro" id="IPR047565">
    <property type="entry name" value="Alpha-macroglob_thiol-ester_cl"/>
</dbReference>
<comment type="function">
    <text evidence="15">Putative humoral mediator released following cleavage by complement proteases (C1S, MASP2 or GZMK, depending on the complement pathway). While it is strongly similar to anaphylatoxins, its role is unclear. Was reported to act as a mediator of local inflammatory process; however these effects were probably due to contamination with C3a and/C5a anaphylatoxins in biological assays.</text>
</comment>
<dbReference type="Proteomes" id="UP000437017">
    <property type="component" value="Unassembled WGS sequence"/>
</dbReference>
<keyword evidence="14" id="KW-0395">Inflammatory response</keyword>
<dbReference type="FunFam" id="2.60.40.1930:FF:000007">
    <property type="entry name" value="Complement C4-A"/>
    <property type="match status" value="1"/>
</dbReference>
<feature type="domain" description="NTR" evidence="19">
    <location>
        <begin position="1443"/>
        <end position="1587"/>
    </location>
</feature>
<name>A0A6A1PZL5_BALPH</name>
<accession>A0A6A1PZL5</accession>
<feature type="domain" description="Anaphylatoxin-like" evidence="18">
    <location>
        <begin position="655"/>
        <end position="689"/>
    </location>
</feature>
<dbReference type="InterPro" id="IPR018081">
    <property type="entry name" value="Anaphylatoxin_comp_syst"/>
</dbReference>
<dbReference type="PROSITE" id="PS50189">
    <property type="entry name" value="NTR"/>
    <property type="match status" value="1"/>
</dbReference>
<dbReference type="InterPro" id="IPR050473">
    <property type="entry name" value="A2M/Complement_sys"/>
</dbReference>
<dbReference type="FunFam" id="2.60.120.1540:FF:000001">
    <property type="entry name" value="Complement C4-A"/>
    <property type="match status" value="1"/>
</dbReference>
<evidence type="ECO:0000256" key="5">
    <source>
        <dbReference type="ARBA" id="ARBA00022588"/>
    </source>
</evidence>
<dbReference type="FunFam" id="1.20.91.20:FF:000003">
    <property type="entry name" value="Complement C4-A"/>
    <property type="match status" value="1"/>
</dbReference>
<dbReference type="PROSITE" id="PS00477">
    <property type="entry name" value="ALPHA_2_MACROGLOBULIN"/>
    <property type="match status" value="1"/>
</dbReference>
<protein>
    <submittedName>
        <fullName evidence="20">Uncharacterized protein</fullName>
    </submittedName>
</protein>
<dbReference type="InterPro" id="IPR008930">
    <property type="entry name" value="Terpenoid_cyclase/PrenylTrfase"/>
</dbReference>
<keyword evidence="4" id="KW-0597">Phosphoprotein</keyword>
<dbReference type="GO" id="GO:0009986">
    <property type="term" value="C:cell surface"/>
    <property type="evidence" value="ECO:0007669"/>
    <property type="project" value="UniProtKB-SubCell"/>
</dbReference>
<comment type="caution">
    <text evidence="20">The sequence shown here is derived from an EMBL/GenBank/DDBJ whole genome shotgun (WGS) entry which is preliminary data.</text>
</comment>
<dbReference type="InterPro" id="IPR011626">
    <property type="entry name" value="Alpha-macroglobulin_TED"/>
</dbReference>
<evidence type="ECO:0000259" key="19">
    <source>
        <dbReference type="PROSITE" id="PS50189"/>
    </source>
</evidence>
<evidence type="ECO:0000256" key="9">
    <source>
        <dbReference type="ARBA" id="ARBA00022859"/>
    </source>
</evidence>
<dbReference type="OrthoDB" id="6359008at2759"/>
<evidence type="ECO:0000313" key="20">
    <source>
        <dbReference type="EMBL" id="KAB0400293.1"/>
    </source>
</evidence>
<dbReference type="InterPro" id="IPR011625">
    <property type="entry name" value="A2M_N_BRD"/>
</dbReference>
<comment type="subcellular location">
    <subcellularLocation>
        <location evidence="1">Cell surface</location>
    </subcellularLocation>
    <subcellularLocation>
        <location evidence="2">Secreted</location>
    </subcellularLocation>
</comment>
<dbReference type="Pfam" id="PF00207">
    <property type="entry name" value="A2M"/>
    <property type="match status" value="1"/>
</dbReference>
<dbReference type="CDD" id="cd02896">
    <property type="entry name" value="complement_C3_C4_C5"/>
    <property type="match status" value="1"/>
</dbReference>
<evidence type="ECO:0000256" key="14">
    <source>
        <dbReference type="ARBA" id="ARBA00023198"/>
    </source>
</evidence>
<dbReference type="InterPro" id="IPR054587">
    <property type="entry name" value="CO4A-B_CUB_C"/>
</dbReference>
<dbReference type="FunFam" id="2.60.40.1930:FF:000005">
    <property type="entry name" value="complement C4-A isoform X3"/>
    <property type="match status" value="1"/>
</dbReference>
<keyword evidence="7" id="KW-0165">Cleavage on pair of basic residues</keyword>
<dbReference type="SMART" id="SM01419">
    <property type="entry name" value="Thiol-ester_cl"/>
    <property type="match status" value="1"/>
</dbReference>
<keyword evidence="6" id="KW-0765">Sulfation</keyword>
<dbReference type="Gene3D" id="2.60.40.1940">
    <property type="match status" value="1"/>
</dbReference>
<dbReference type="PANTHER" id="PTHR11412:SF86">
    <property type="entry name" value="COMPLEMENT C4-A-RELATED"/>
    <property type="match status" value="1"/>
</dbReference>
<evidence type="ECO:0000256" key="2">
    <source>
        <dbReference type="ARBA" id="ARBA00004613"/>
    </source>
</evidence>
<dbReference type="PROSITE" id="PS01178">
    <property type="entry name" value="ANAPHYLATOXIN_2"/>
    <property type="match status" value="1"/>
</dbReference>
<dbReference type="SMART" id="SM01359">
    <property type="entry name" value="A2M_N_2"/>
    <property type="match status" value="1"/>
</dbReference>
<dbReference type="SMART" id="SM01361">
    <property type="entry name" value="A2M_recep"/>
    <property type="match status" value="1"/>
</dbReference>
<dbReference type="SUPFAM" id="SSF47686">
    <property type="entry name" value="Anaphylotoxins (complement system)"/>
    <property type="match status" value="1"/>
</dbReference>
<dbReference type="InterPro" id="IPR013783">
    <property type="entry name" value="Ig-like_fold"/>
</dbReference>
<dbReference type="InterPro" id="IPR019742">
    <property type="entry name" value="MacrogloblnA2_CS"/>
</dbReference>
<dbReference type="SUPFAM" id="SSF48239">
    <property type="entry name" value="Terpenoid cyclases/Protein prenyltransferases"/>
    <property type="match status" value="1"/>
</dbReference>
<keyword evidence="3" id="KW-0964">Secreted</keyword>
<dbReference type="InterPro" id="IPR002890">
    <property type="entry name" value="MG2"/>
</dbReference>
<evidence type="ECO:0000256" key="4">
    <source>
        <dbReference type="ARBA" id="ARBA00022553"/>
    </source>
</evidence>
<sequence>SPGPGHRVLESLSWARAGEGRGGAEGPDSGVVVEGPEGRPAADPHLFFPGVPLSVGVKLQDAPSGQVVRGSVFLRNPSTVHKLCSPKVDFSLSSDKDFILLSLPTSLKGAEDCRLHLLHRAPEVQLVAQSPWLTNRQTNRQGVNLFFSSRRGHLFLQTDQPVYNPGQRVRYRIFALDQKMRPSTDTLTVTVENSRGFRVRKKEVYVPSSIFQDDFVIPDISEPGTWKISARFSDSLDSNSSTQFEVKKYVLPNFEVKIIPEKPYILTTPGFLSEIQVVIQARYIYGKPVQGVAYVRFGLLGEDGKKTFLRGLESQTKLVDGQCRISLPKAEFQGVLEKLNININDLPGLHLYVAAAIIESPVSATLSSGSTKNFQQNTDESGQVVVPIIVPQTTSEVQLLVSAGSPYSAIGRLTVKAPLSRRSGFLSIERLDPRPPKVRDTLNLNLRAVGISGSFSHFYYMILSRGQIVSVHREPRRDLTSVSVFVDHHLAPSFHFVAFYYHEGVPVANSLRVDVQAGGCEGKLELNVDGSKEYRPGDTVKLNLQTDSPALVALGAVDTALYAVGGKSHKPLDMVKVFEAMNSYDLGCGPGGGDSALQTFEAAGLAFSDGDQLTPVRKSLRCPKERKARKKRNVNFQKAINEKLGQYASPTAKRCCQDGLTRLPMARTCEQRVARVQQPACREPFLSCCQLAEALRKKARARGQVGLARAMELLQEEDLIDEDDIPVRSFFPENWLWKVEAVDHFSQLRQLLPDSLTTWEIHGVSLSKSTGAVTLPGPMASLFRAPLTQAPCLVSVHVSPVEGLCLAGGGGLAQQVLVPAGSARPVGFSVVPIAAAAVSLKVVARGSLDFPVGDAVSKVLQIENEGAIHREEMVYELNPLDPRGRTLEIPGISDPNIIPDGDFRSFVRVTASDPLDTLGSEGALSPGGLASLLRLPQGCGEQTMVLLAPTLAASRYLDKTEQWSMLPPEMKDHAVDLIQKGYTRIQEFRKPDGSYGAWLKRDSSTWLTAFVLKILSLAQEQVGGSPEKLQETAKWLLLQQLADGSFHDPHPVIHRGMQENSISSANTFLGAKVSSGLLGSHAAAITAYALSLTEAPEDLRDVAHNNLMAMAQETGDNLYWGSVTSSQSNVLSPTLAPQSPADPVPQAPALWIETTAYGLLHLLLREGKGELADQAASWLTLQGSFQGGFRSTQDTVMALDALSAYWIASHTTEEKGLNVTLNSMGRSGLKSHVLQLTNHQVQGLEEELQFSLGSKINVKVGGNSKGTLKVLHTYNVMDMKNTTCQDLQIEVTVVGHVEYTMEANEDYEDYEYEDLPARDEPGARSQPVTPLQLFDGRRSRRRREAPKVAEEQESRVQYTVCIWRNGKVGLSGMAIADITLLSGFHALRADLEKLTSLSDRYVSHFETEGPHVVLYFDSVSKEEHKCSVFYGAPTKSKLLSTLCSGDVCQCAEGKCPRQRRALEQGRQDMDGFQVKVLREDSRAAFRLFETSITQVLHFTKDTKATAGQTRNFLVRASCRLHLEPGKKYLIMGLDGTTHDLKGDPQYLLDSNSWIEEMPSERLCQSTRQRAACAQLSSFFQEYGTQGCQV</sequence>
<dbReference type="PROSITE" id="PS01177">
    <property type="entry name" value="ANAPHYLATOXIN_1"/>
    <property type="match status" value="1"/>
</dbReference>
<keyword evidence="10" id="KW-0180">Complement pathway</keyword>
<dbReference type="InterPro" id="IPR041555">
    <property type="entry name" value="MG3"/>
</dbReference>
<dbReference type="PRINTS" id="PR00004">
    <property type="entry name" value="ANAPHYLATOXN"/>
</dbReference>
<dbReference type="InterPro" id="IPR036595">
    <property type="entry name" value="A-macroglobulin_rcpt-bd_sf"/>
</dbReference>
<dbReference type="InterPro" id="IPR008993">
    <property type="entry name" value="TIMP-like_OB-fold"/>
</dbReference>
<dbReference type="InterPro" id="IPR018933">
    <property type="entry name" value="Netrin_module_non-TIMP"/>
</dbReference>